<feature type="domain" description="Luciferase-like" evidence="2">
    <location>
        <begin position="13"/>
        <end position="339"/>
    </location>
</feature>
<evidence type="ECO:0000313" key="3">
    <source>
        <dbReference type="EMBL" id="QEC50520.1"/>
    </source>
</evidence>
<gene>
    <name evidence="3" type="ORF">FSW04_25015</name>
</gene>
<name>A0A5B8UBV4_9ACTN</name>
<protein>
    <submittedName>
        <fullName evidence="3">LLM class flavin-dependent oxidoreductase</fullName>
    </submittedName>
</protein>
<accession>A0A5B8UBV4</accession>
<dbReference type="KEGG" id="bsol:FSW04_25015"/>
<proteinExistence type="predicted"/>
<dbReference type="AlphaFoldDB" id="A0A5B8UBV4"/>
<reference evidence="3 4" key="1">
    <citation type="journal article" date="2018" name="J. Microbiol.">
        <title>Baekduia soli gen. nov., sp. nov., a novel bacterium isolated from the soil of Baekdu Mountain and proposal of a novel family name, Baekduiaceae fam. nov.</title>
        <authorList>
            <person name="An D.S."/>
            <person name="Siddiqi M.Z."/>
            <person name="Kim K.H."/>
            <person name="Yu H.S."/>
            <person name="Im W.T."/>
        </authorList>
    </citation>
    <scope>NUCLEOTIDE SEQUENCE [LARGE SCALE GENOMIC DNA]</scope>
    <source>
        <strain evidence="3 4">BR7-21</strain>
    </source>
</reference>
<dbReference type="RefSeq" id="WP_146923235.1">
    <property type="nucleotide sequence ID" value="NZ_CP042430.1"/>
</dbReference>
<evidence type="ECO:0000313" key="4">
    <source>
        <dbReference type="Proteomes" id="UP000321805"/>
    </source>
</evidence>
<evidence type="ECO:0000256" key="1">
    <source>
        <dbReference type="ARBA" id="ARBA00023002"/>
    </source>
</evidence>
<dbReference type="EMBL" id="CP042430">
    <property type="protein sequence ID" value="QEC50520.1"/>
    <property type="molecule type" value="Genomic_DNA"/>
</dbReference>
<dbReference type="PANTHER" id="PTHR43244">
    <property type="match status" value="1"/>
</dbReference>
<dbReference type="Gene3D" id="3.20.20.30">
    <property type="entry name" value="Luciferase-like domain"/>
    <property type="match status" value="1"/>
</dbReference>
<organism evidence="3 4">
    <name type="scientific">Baekduia soli</name>
    <dbReference type="NCBI Taxonomy" id="496014"/>
    <lineage>
        <taxon>Bacteria</taxon>
        <taxon>Bacillati</taxon>
        <taxon>Actinomycetota</taxon>
        <taxon>Thermoleophilia</taxon>
        <taxon>Solirubrobacterales</taxon>
        <taxon>Baekduiaceae</taxon>
        <taxon>Baekduia</taxon>
    </lineage>
</organism>
<dbReference type="InterPro" id="IPR050564">
    <property type="entry name" value="F420-G6PD/mer"/>
</dbReference>
<dbReference type="OrthoDB" id="9775082at2"/>
<dbReference type="GO" id="GO:0016705">
    <property type="term" value="F:oxidoreductase activity, acting on paired donors, with incorporation or reduction of molecular oxygen"/>
    <property type="evidence" value="ECO:0007669"/>
    <property type="project" value="InterPro"/>
</dbReference>
<evidence type="ECO:0000259" key="2">
    <source>
        <dbReference type="Pfam" id="PF00296"/>
    </source>
</evidence>
<dbReference type="PANTHER" id="PTHR43244:SF1">
    <property type="entry name" value="5,10-METHYLENETETRAHYDROMETHANOPTERIN REDUCTASE"/>
    <property type="match status" value="1"/>
</dbReference>
<keyword evidence="4" id="KW-1185">Reference proteome</keyword>
<keyword evidence="1" id="KW-0560">Oxidoreductase</keyword>
<dbReference type="SUPFAM" id="SSF51679">
    <property type="entry name" value="Bacterial luciferase-like"/>
    <property type="match status" value="1"/>
</dbReference>
<dbReference type="CDD" id="cd01097">
    <property type="entry name" value="Tetrahydromethanopterin_reductase"/>
    <property type="match status" value="1"/>
</dbReference>
<sequence>MRVTLGAPGRIIPPAAKAIEFAQRAERDGFDAIWWPCHLMGWIPDSVWTRDMTLLADYQDSPHTHFDPLMMMGAAGAATTSIKVGVCVTDTIRRHPAMLAQAALTADHLASGRAVLGLGSGERMNITPYGMEFEKPVGRLEEAVRLMRLLWSTDKPVDFDGQFFRLRDAVLGLQPYEGRPPEVWLAAHGPRMLRITGRLADGWLPTNIRPEAYAEKLAVIRESAEGAGRDPDAITPSMLAYVICAPDEETLATMLESPMVRMLFAAVDLPEDTYTRHGSTSPFEGGTGFHSFMPTTVTRQEAERIIGHIPGGIVREHTLCGTPETIAEQIRTYGQAGLRDVILWNITPFADPAQSVFSFKAMTEVRRLLDSEEPAHAVA</sequence>
<dbReference type="InterPro" id="IPR011251">
    <property type="entry name" value="Luciferase-like_dom"/>
</dbReference>
<dbReference type="Proteomes" id="UP000321805">
    <property type="component" value="Chromosome"/>
</dbReference>
<dbReference type="Pfam" id="PF00296">
    <property type="entry name" value="Bac_luciferase"/>
    <property type="match status" value="1"/>
</dbReference>
<dbReference type="InterPro" id="IPR036661">
    <property type="entry name" value="Luciferase-like_sf"/>
</dbReference>